<keyword evidence="1 3" id="KW-0689">Ribosomal protein</keyword>
<comment type="function">
    <text evidence="3 5">This protein binds to the 23S rRNA, and is important in its secondary structure. It is located near the subunit interface in the base of the L7/L12 stalk, and near the tRNA binding site of the peptidyltransferase center.</text>
</comment>
<dbReference type="InterPro" id="IPR002358">
    <property type="entry name" value="Ribosomal_uL6_CS"/>
</dbReference>
<evidence type="ECO:0000256" key="1">
    <source>
        <dbReference type="ARBA" id="ARBA00022980"/>
    </source>
</evidence>
<keyword evidence="3 5" id="KW-0694">RNA-binding</keyword>
<dbReference type="SUPFAM" id="SSF56053">
    <property type="entry name" value="Ribosomal protein L6"/>
    <property type="match status" value="2"/>
</dbReference>
<dbReference type="PRINTS" id="PR00059">
    <property type="entry name" value="RIBOSOMALL6"/>
</dbReference>
<dbReference type="Gene3D" id="3.90.930.12">
    <property type="entry name" value="Ribosomal protein L6, alpha-beta domain"/>
    <property type="match status" value="2"/>
</dbReference>
<evidence type="ECO:0000256" key="5">
    <source>
        <dbReference type="RuleBase" id="RU003870"/>
    </source>
</evidence>
<feature type="domain" description="Large ribosomal subunit protein uL6 alpha-beta" evidence="6">
    <location>
        <begin position="89"/>
        <end position="162"/>
    </location>
</feature>
<dbReference type="PIRSF" id="PIRSF002162">
    <property type="entry name" value="Ribosomal_L6"/>
    <property type="match status" value="1"/>
</dbReference>
<dbReference type="InterPro" id="IPR020040">
    <property type="entry name" value="Ribosomal_uL6_a/b-dom"/>
</dbReference>
<dbReference type="GO" id="GO:0003735">
    <property type="term" value="F:structural constituent of ribosome"/>
    <property type="evidence" value="ECO:0007669"/>
    <property type="project" value="UniProtKB-UniRule"/>
</dbReference>
<dbReference type="Pfam" id="PF00347">
    <property type="entry name" value="Ribosomal_L6"/>
    <property type="match status" value="2"/>
</dbReference>
<evidence type="ECO:0000313" key="7">
    <source>
        <dbReference type="EMBL" id="AKQ02341.1"/>
    </source>
</evidence>
<name>A0A0H4T3R4_9BACT</name>
<dbReference type="EMBL" id="KT006999">
    <property type="protein sequence ID" value="AKQ02341.1"/>
    <property type="molecule type" value="Genomic_DNA"/>
</dbReference>
<dbReference type="GO" id="GO:0019843">
    <property type="term" value="F:rRNA binding"/>
    <property type="evidence" value="ECO:0007669"/>
    <property type="project" value="UniProtKB-UniRule"/>
</dbReference>
<dbReference type="HAMAP" id="MF_01365_B">
    <property type="entry name" value="Ribosomal_uL6_B"/>
    <property type="match status" value="1"/>
</dbReference>
<keyword evidence="2 3" id="KW-0687">Ribonucleoprotein</keyword>
<dbReference type="PANTHER" id="PTHR11655:SF14">
    <property type="entry name" value="LARGE RIBOSOMAL SUBUNIT PROTEIN UL6M"/>
    <property type="match status" value="1"/>
</dbReference>
<accession>A0A0H4T3R4</accession>
<dbReference type="InterPro" id="IPR000702">
    <property type="entry name" value="Ribosomal_uL6-like"/>
</dbReference>
<dbReference type="GO" id="GO:0022625">
    <property type="term" value="C:cytosolic large ribosomal subunit"/>
    <property type="evidence" value="ECO:0007669"/>
    <property type="project" value="UniProtKB-UniRule"/>
</dbReference>
<dbReference type="NCBIfam" id="TIGR03654">
    <property type="entry name" value="L6_bact"/>
    <property type="match status" value="1"/>
</dbReference>
<dbReference type="InterPro" id="IPR019906">
    <property type="entry name" value="Ribosomal_uL6_bac-type"/>
</dbReference>
<dbReference type="GO" id="GO:0002181">
    <property type="term" value="P:cytoplasmic translation"/>
    <property type="evidence" value="ECO:0007669"/>
    <property type="project" value="TreeGrafter"/>
</dbReference>
<sequence length="182" mass="19408">MSRIGKKPIKIPEGVNVTIGGEAIKVSGPLGNLERRLPGKIDVKTEDGFLKVSSKGDSSMDPIFGTTRSHVQNMLIGVSTGWSKTMELVGVGYRGELVGKNLSLALGFSHPVIFEAPNGITFKIEKSLIIVSGIDKDLVGLVADKIRAKKPPEPYKGKGIKYQNEKIRRKAGKAAKAQAGAA</sequence>
<comment type="similarity">
    <text evidence="3 4">Belongs to the universal ribosomal protein uL6 family.</text>
</comment>
<evidence type="ECO:0000256" key="3">
    <source>
        <dbReference type="HAMAP-Rule" id="MF_01365"/>
    </source>
</evidence>
<dbReference type="AlphaFoldDB" id="A0A0H4T3R4"/>
<evidence type="ECO:0000256" key="4">
    <source>
        <dbReference type="RuleBase" id="RU003869"/>
    </source>
</evidence>
<feature type="domain" description="Large ribosomal subunit protein uL6 alpha-beta" evidence="6">
    <location>
        <begin position="11"/>
        <end position="81"/>
    </location>
</feature>
<evidence type="ECO:0000256" key="2">
    <source>
        <dbReference type="ARBA" id="ARBA00023274"/>
    </source>
</evidence>
<organism evidence="7">
    <name type="scientific">uncultured Microgenomates bacterium Rifle_16ft_4_minimus_37633</name>
    <dbReference type="NCBI Taxonomy" id="1665114"/>
    <lineage>
        <taxon>Bacteria</taxon>
        <taxon>Candidatus Microgenomatota</taxon>
        <taxon>environmental samples</taxon>
    </lineage>
</organism>
<proteinExistence type="inferred from homology"/>
<keyword evidence="3 5" id="KW-0699">rRNA-binding</keyword>
<evidence type="ECO:0000259" key="6">
    <source>
        <dbReference type="Pfam" id="PF00347"/>
    </source>
</evidence>
<dbReference type="PROSITE" id="PS00525">
    <property type="entry name" value="RIBOSOMAL_L6_1"/>
    <property type="match status" value="1"/>
</dbReference>
<comment type="subunit">
    <text evidence="3">Part of the 50S ribosomal subunit.</text>
</comment>
<dbReference type="PANTHER" id="PTHR11655">
    <property type="entry name" value="60S/50S RIBOSOMAL PROTEIN L6/L9"/>
    <property type="match status" value="1"/>
</dbReference>
<protein>
    <recommendedName>
        <fullName evidence="3">Large ribosomal subunit protein uL6</fullName>
    </recommendedName>
</protein>
<dbReference type="InterPro" id="IPR036789">
    <property type="entry name" value="Ribosomal_uL6-like_a/b-dom_sf"/>
</dbReference>
<reference evidence="7" key="1">
    <citation type="journal article" date="2015" name="ISME J.">
        <title>Aquifer environment selects for microbial species cohorts in sediment and groundwater.</title>
        <authorList>
            <person name="Hug L.A."/>
            <person name="Thomas B.C."/>
            <person name="Brown C.T."/>
            <person name="Frischkorn K.R."/>
            <person name="Williams K.H."/>
            <person name="Tringe S.G."/>
            <person name="Banfield J.F."/>
        </authorList>
    </citation>
    <scope>NUCLEOTIDE SEQUENCE</scope>
</reference>
<gene>
    <name evidence="3" type="primary">rplF</name>
</gene>